<evidence type="ECO:0000259" key="10">
    <source>
        <dbReference type="Pfam" id="PF16916"/>
    </source>
</evidence>
<evidence type="ECO:0000256" key="1">
    <source>
        <dbReference type="ARBA" id="ARBA00004141"/>
    </source>
</evidence>
<evidence type="ECO:0000259" key="9">
    <source>
        <dbReference type="Pfam" id="PF01545"/>
    </source>
</evidence>
<evidence type="ECO:0000256" key="7">
    <source>
        <dbReference type="ARBA" id="ARBA00023136"/>
    </source>
</evidence>
<dbReference type="InterPro" id="IPR002524">
    <property type="entry name" value="Cation_efflux"/>
</dbReference>
<keyword evidence="7 8" id="KW-0472">Membrane</keyword>
<protein>
    <submittedName>
        <fullName evidence="11">Cation diffusion facilitator family transporter</fullName>
    </submittedName>
</protein>
<dbReference type="Pfam" id="PF16916">
    <property type="entry name" value="ZT_dimer"/>
    <property type="match status" value="1"/>
</dbReference>
<reference evidence="11" key="2">
    <citation type="journal article" date="2021" name="Microbiome">
        <title>Successional dynamics and alternative stable states in a saline activated sludge microbial community over 9 years.</title>
        <authorList>
            <person name="Wang Y."/>
            <person name="Ye J."/>
            <person name="Ju F."/>
            <person name="Liu L."/>
            <person name="Boyd J.A."/>
            <person name="Deng Y."/>
            <person name="Parks D.H."/>
            <person name="Jiang X."/>
            <person name="Yin X."/>
            <person name="Woodcroft B.J."/>
            <person name="Tyson G.W."/>
            <person name="Hugenholtz P."/>
            <person name="Polz M.F."/>
            <person name="Zhang T."/>
        </authorList>
    </citation>
    <scope>NUCLEOTIDE SEQUENCE</scope>
    <source>
        <strain evidence="11">HKST-UBA01</strain>
    </source>
</reference>
<dbReference type="NCBIfam" id="TIGR01297">
    <property type="entry name" value="CDF"/>
    <property type="match status" value="1"/>
</dbReference>
<dbReference type="GO" id="GO:0005385">
    <property type="term" value="F:zinc ion transmembrane transporter activity"/>
    <property type="evidence" value="ECO:0007669"/>
    <property type="project" value="TreeGrafter"/>
</dbReference>
<feature type="transmembrane region" description="Helical" evidence="8">
    <location>
        <begin position="46"/>
        <end position="69"/>
    </location>
</feature>
<evidence type="ECO:0000313" key="12">
    <source>
        <dbReference type="Proteomes" id="UP000697710"/>
    </source>
</evidence>
<accession>A0A956M3H5</accession>
<keyword evidence="5 8" id="KW-1133">Transmembrane helix</keyword>
<organism evidence="11 12">
    <name type="scientific">Eiseniibacteriota bacterium</name>
    <dbReference type="NCBI Taxonomy" id="2212470"/>
    <lineage>
        <taxon>Bacteria</taxon>
        <taxon>Candidatus Eiseniibacteriota</taxon>
    </lineage>
</organism>
<dbReference type="InterPro" id="IPR027470">
    <property type="entry name" value="Cation_efflux_CTD"/>
</dbReference>
<evidence type="ECO:0000256" key="6">
    <source>
        <dbReference type="ARBA" id="ARBA00023065"/>
    </source>
</evidence>
<dbReference type="PANTHER" id="PTHR11562:SF17">
    <property type="entry name" value="RE54080P-RELATED"/>
    <property type="match status" value="1"/>
</dbReference>
<dbReference type="AlphaFoldDB" id="A0A956M3H5"/>
<keyword evidence="4 8" id="KW-0812">Transmembrane</keyword>
<sequence length="213" mass="22624">PADARRTYGFDRLSVLAAFVNGLALFAVAVWILIEAVRRLAEPHPVAGGLMLTVAAAGLLVNVAAFWILSRGDRGNLNLRAALLHVAGDLLGSVAAILAALVILGTGWTPIDPILSVLVAFLILYSAWNVVRESAHILLEGAPPGADPDGIAEDLRASVPEVIEVRHLHAWSISESRPMVTLEALIAAEADPEAARRAIKSRLAEQFGFDHVT</sequence>
<gene>
    <name evidence="11" type="ORF">KC729_22095</name>
</gene>
<evidence type="ECO:0000256" key="4">
    <source>
        <dbReference type="ARBA" id="ARBA00022692"/>
    </source>
</evidence>
<evidence type="ECO:0000256" key="5">
    <source>
        <dbReference type="ARBA" id="ARBA00022989"/>
    </source>
</evidence>
<feature type="non-terminal residue" evidence="11">
    <location>
        <position position="213"/>
    </location>
</feature>
<feature type="transmembrane region" description="Helical" evidence="8">
    <location>
        <begin position="12"/>
        <end position="34"/>
    </location>
</feature>
<dbReference type="Proteomes" id="UP000697710">
    <property type="component" value="Unassembled WGS sequence"/>
</dbReference>
<proteinExistence type="inferred from homology"/>
<keyword evidence="3" id="KW-0813">Transport</keyword>
<dbReference type="PANTHER" id="PTHR11562">
    <property type="entry name" value="CATION EFFLUX PROTEIN/ ZINC TRANSPORTER"/>
    <property type="match status" value="1"/>
</dbReference>
<dbReference type="Pfam" id="PF01545">
    <property type="entry name" value="Cation_efflux"/>
    <property type="match status" value="1"/>
</dbReference>
<name>A0A956M3H5_UNCEI</name>
<comment type="similarity">
    <text evidence="2">Belongs to the cation diffusion facilitator (CDF) transporter (TC 2.A.4) family. SLC30A subfamily.</text>
</comment>
<reference evidence="11" key="1">
    <citation type="submission" date="2020-04" db="EMBL/GenBank/DDBJ databases">
        <authorList>
            <person name="Zhang T."/>
        </authorList>
    </citation>
    <scope>NUCLEOTIDE SEQUENCE</scope>
    <source>
        <strain evidence="11">HKST-UBA01</strain>
    </source>
</reference>
<dbReference type="InterPro" id="IPR027469">
    <property type="entry name" value="Cation_efflux_TMD_sf"/>
</dbReference>
<dbReference type="Gene3D" id="1.20.1510.10">
    <property type="entry name" value="Cation efflux protein transmembrane domain"/>
    <property type="match status" value="1"/>
</dbReference>
<dbReference type="SUPFAM" id="SSF161111">
    <property type="entry name" value="Cation efflux protein transmembrane domain-like"/>
    <property type="match status" value="1"/>
</dbReference>
<feature type="transmembrane region" description="Helical" evidence="8">
    <location>
        <begin position="114"/>
        <end position="131"/>
    </location>
</feature>
<evidence type="ECO:0000256" key="3">
    <source>
        <dbReference type="ARBA" id="ARBA00022448"/>
    </source>
</evidence>
<dbReference type="InterPro" id="IPR058533">
    <property type="entry name" value="Cation_efflux_TM"/>
</dbReference>
<evidence type="ECO:0000313" key="11">
    <source>
        <dbReference type="EMBL" id="MCA9730389.1"/>
    </source>
</evidence>
<dbReference type="GO" id="GO:0005886">
    <property type="term" value="C:plasma membrane"/>
    <property type="evidence" value="ECO:0007669"/>
    <property type="project" value="TreeGrafter"/>
</dbReference>
<dbReference type="EMBL" id="JAGQHR010001159">
    <property type="protein sequence ID" value="MCA9730389.1"/>
    <property type="molecule type" value="Genomic_DNA"/>
</dbReference>
<comment type="subcellular location">
    <subcellularLocation>
        <location evidence="1">Membrane</location>
        <topology evidence="1">Multi-pass membrane protein</topology>
    </subcellularLocation>
</comment>
<dbReference type="InterPro" id="IPR050681">
    <property type="entry name" value="CDF/SLC30A"/>
</dbReference>
<feature type="transmembrane region" description="Helical" evidence="8">
    <location>
        <begin position="81"/>
        <end position="108"/>
    </location>
</feature>
<evidence type="ECO:0000256" key="2">
    <source>
        <dbReference type="ARBA" id="ARBA00008873"/>
    </source>
</evidence>
<evidence type="ECO:0000256" key="8">
    <source>
        <dbReference type="SAM" id="Phobius"/>
    </source>
</evidence>
<feature type="domain" description="Cation efflux protein cytoplasmic" evidence="10">
    <location>
        <begin position="144"/>
        <end position="213"/>
    </location>
</feature>
<feature type="domain" description="Cation efflux protein transmembrane" evidence="9">
    <location>
        <begin position="1"/>
        <end position="139"/>
    </location>
</feature>
<feature type="non-terminal residue" evidence="11">
    <location>
        <position position="1"/>
    </location>
</feature>
<keyword evidence="6" id="KW-0406">Ion transport</keyword>
<comment type="caution">
    <text evidence="11">The sequence shown here is derived from an EMBL/GenBank/DDBJ whole genome shotgun (WGS) entry which is preliminary data.</text>
</comment>